<dbReference type="EC" id="3.6.4.12" evidence="14"/>
<dbReference type="GO" id="GO:0034728">
    <property type="term" value="P:nucleosome organization"/>
    <property type="evidence" value="ECO:0007669"/>
    <property type="project" value="UniProtKB-ARBA"/>
</dbReference>
<dbReference type="InterPro" id="IPR014001">
    <property type="entry name" value="Helicase_ATP-bd"/>
</dbReference>
<dbReference type="FunFam" id="3.40.50.300:FF:000015">
    <property type="entry name" value="chromodomain-helicase-DNA-binding protein 9 isoform X1"/>
    <property type="match status" value="1"/>
</dbReference>
<dbReference type="CDD" id="cd17995">
    <property type="entry name" value="DEXHc_CHD6_7_8_9"/>
    <property type="match status" value="1"/>
</dbReference>
<comment type="subcellular location">
    <subcellularLocation>
        <location evidence="1">Nucleus</location>
    </subcellularLocation>
</comment>
<evidence type="ECO:0000256" key="8">
    <source>
        <dbReference type="ARBA" id="ARBA00023163"/>
    </source>
</evidence>
<evidence type="ECO:0000256" key="9">
    <source>
        <dbReference type="ARBA" id="ARBA00023242"/>
    </source>
</evidence>
<name>A0AAN8WW83_HALRR</name>
<evidence type="ECO:0000313" key="14">
    <source>
        <dbReference type="EMBL" id="KAK7067549.1"/>
    </source>
</evidence>
<feature type="compositionally biased region" description="Basic and acidic residues" evidence="10">
    <location>
        <begin position="243"/>
        <end position="253"/>
    </location>
</feature>
<dbReference type="SMART" id="SM00487">
    <property type="entry name" value="DEXDc"/>
    <property type="match status" value="1"/>
</dbReference>
<dbReference type="InterPro" id="IPR049730">
    <property type="entry name" value="SNF2/RAD54-like_C"/>
</dbReference>
<dbReference type="Proteomes" id="UP001381693">
    <property type="component" value="Unassembled WGS sequence"/>
</dbReference>
<dbReference type="Pfam" id="PF00176">
    <property type="entry name" value="SNF2-rel_dom"/>
    <property type="match status" value="1"/>
</dbReference>
<organism evidence="14 15">
    <name type="scientific">Halocaridina rubra</name>
    <name type="common">Hawaiian red shrimp</name>
    <dbReference type="NCBI Taxonomy" id="373956"/>
    <lineage>
        <taxon>Eukaryota</taxon>
        <taxon>Metazoa</taxon>
        <taxon>Ecdysozoa</taxon>
        <taxon>Arthropoda</taxon>
        <taxon>Crustacea</taxon>
        <taxon>Multicrustacea</taxon>
        <taxon>Malacostraca</taxon>
        <taxon>Eumalacostraca</taxon>
        <taxon>Eucarida</taxon>
        <taxon>Decapoda</taxon>
        <taxon>Pleocyemata</taxon>
        <taxon>Caridea</taxon>
        <taxon>Atyoidea</taxon>
        <taxon>Atyidae</taxon>
        <taxon>Halocaridina</taxon>
    </lineage>
</organism>
<dbReference type="PROSITE" id="PS50013">
    <property type="entry name" value="CHROMO_2"/>
    <property type="match status" value="1"/>
</dbReference>
<dbReference type="Gene3D" id="2.40.50.40">
    <property type="match status" value="2"/>
</dbReference>
<accession>A0AAN8WW83</accession>
<protein>
    <submittedName>
        <fullName evidence="14">Choline dehydrogenase 7</fullName>
        <ecNumber evidence="14">3.6.4.12</ecNumber>
    </submittedName>
</protein>
<dbReference type="GO" id="GO:0005524">
    <property type="term" value="F:ATP binding"/>
    <property type="evidence" value="ECO:0007669"/>
    <property type="project" value="UniProtKB-KW"/>
</dbReference>
<dbReference type="SUPFAM" id="SSF54160">
    <property type="entry name" value="Chromo domain-like"/>
    <property type="match status" value="2"/>
</dbReference>
<dbReference type="EMBL" id="JAXCGZ010018082">
    <property type="protein sequence ID" value="KAK7067549.1"/>
    <property type="molecule type" value="Genomic_DNA"/>
</dbReference>
<feature type="compositionally biased region" description="Basic and acidic residues" evidence="10">
    <location>
        <begin position="43"/>
        <end position="74"/>
    </location>
</feature>
<evidence type="ECO:0000256" key="3">
    <source>
        <dbReference type="ARBA" id="ARBA00022741"/>
    </source>
</evidence>
<dbReference type="InterPro" id="IPR051493">
    <property type="entry name" value="CHD"/>
</dbReference>
<dbReference type="Pfam" id="PF00271">
    <property type="entry name" value="Helicase_C"/>
    <property type="match status" value="1"/>
</dbReference>
<evidence type="ECO:0000259" key="13">
    <source>
        <dbReference type="PROSITE" id="PS51194"/>
    </source>
</evidence>
<dbReference type="GO" id="GO:0000791">
    <property type="term" value="C:euchromatin"/>
    <property type="evidence" value="ECO:0007669"/>
    <property type="project" value="UniProtKB-ARBA"/>
</dbReference>
<feature type="compositionally biased region" description="Basic and acidic residues" evidence="10">
    <location>
        <begin position="82"/>
        <end position="94"/>
    </location>
</feature>
<gene>
    <name evidence="14" type="primary">CHD7</name>
    <name evidence="14" type="ORF">SK128_019356</name>
</gene>
<keyword evidence="4 14" id="KW-0378">Hydrolase</keyword>
<keyword evidence="8" id="KW-0804">Transcription</keyword>
<dbReference type="Gene3D" id="1.10.10.60">
    <property type="entry name" value="Homeodomain-like"/>
    <property type="match status" value="1"/>
</dbReference>
<keyword evidence="15" id="KW-1185">Reference proteome</keyword>
<feature type="compositionally biased region" description="Basic and acidic residues" evidence="10">
    <location>
        <begin position="1500"/>
        <end position="1511"/>
    </location>
</feature>
<dbReference type="InterPro" id="IPR027417">
    <property type="entry name" value="P-loop_NTPase"/>
</dbReference>
<dbReference type="InterPro" id="IPR038718">
    <property type="entry name" value="SNF2-like_sf"/>
</dbReference>
<sequence length="1511" mass="172233">MTPLMYVGLVLIGAVRQTPPSMGEKPPTKKKASKPKAPKAPKPPKEPKPKREPKPKVKKEPKPKEPKEPKEPKPKKARPPRPPKEPKEPKPPKEPRKRKSRAKKNQPALGPDGQPLPVDSGTGAPPAALMDPAVAPPGTPLDPSKVDSVTGLPKAGATTPASTKTKEKKPKVKSTASSKKKPSAKLSLNFKRKRKRRGSESDYSDMEGGVSGGRIDDEANKRRSGRNTSRKKYVDELDINLSDEEHLLIKNDNDTPGGSDSAGDAQIAGDANGVLGPAPLVDADGNLIKPNFVYVDPNSEDTMVVQQILSMRTGQRELESDNEEEKEKEGEEEKPKEKGPPKKIDVEEFFVKYRAFSYLHCEWRTEEELVKGDKRIPGKIKRYKQKRANSLNVMDFLEEEAFNPDYVEVDRILDLSETMDPATEKEIKHYLVKWKSLPYEDSTWELEDDVDTLKIEAFMNFKDPPPKSEWKPKKRPKPSDWKKLEESPAYKNNNSLREYQLEGLNWLNFSYCNSRNCILADEMGLGKTIQSLSFVDSCHKFGIRGPYLIIAPLSTIPNWQREFENWTDLNIIVYHGSQASRNMILEYEMYYKDEHSERIPNLFKFNVLITTFEVIISDCLELKEINWRCCIIDEAHRLKNRNCKLLEGLRLMHMEHRVLLSGTPLQNNVNELFSLLNFLEPSQFASQDSFLQEFGRLETEDQVKKLQALLKPMMLRRMKEDVEKSLAPKEETIIEVELTNIQKKYYRAILERNFDFLVKGATYANVPSLMNTMMELRKCCLHPYLLNGAEDAIQLDYRDSHPSHQQDPDTYHNALIQSSGKMVLVDKLLPKLKANGHRVLVFSQMVKLLDILEDYLIFRKYPYERLDGRIRGNLRQAAIDRFCKPDSDRFVFLLCTKAGGLGINLTAADTVIIYDSDWNPQNDLQAQARCHRIGQSKSVKIYRLLCRSTYEREMFDKASKKLGLDKAVLQSMNTDQGRAGAAGGNSLGLSKKDIEELLKKGAYGALMEENNGADDFCEEDIDQILSRRTTVIQHESEKGSSFSKASFSASSNRNDIGIDDPDFWKKWAKRAEIDTEVGEKLRKKNLIVEEPRRRSQIRRYGHDESVLDCSDLESSASDSGAEKDVEPEMIPPELMSRSRANRGRGRGNRGTRGRGSRGGRVTRASRWVMEEEAQDPEVVKYGLWSRSECFKVEKGLLVYGWGRWKEILTTGDFRPAWKERDVLECARMVLLFCIRYYRGDDKIKGFIFDLISPSSDGKAKIHHNHIGLSAPVPRGRKGKKKIREAKLVASHMEGAEWSKEEKFDTDIYLDQGYSRHLTRHSNKVLLRVRLLFYLKQEIIGDLNTQIDEGCRATEMTINPPPTELPPKPWWDLDADKSLLVGVYKHGYERYNVMRNDPALCFLARCGPPDKAALMAEMNIIINEEEMDKDDKDDDKDDEDSNQTPLPSSPAVSTTTSKSDDDKCDDKEEKSGEKKLLNFPSSSDLNGRLRRLVTSYQRNNRKNDLRNEAKVR</sequence>
<feature type="domain" description="Helicase C-terminal" evidence="13">
    <location>
        <begin position="824"/>
        <end position="975"/>
    </location>
</feature>
<dbReference type="InterPro" id="IPR016197">
    <property type="entry name" value="Chromo-like_dom_sf"/>
</dbReference>
<dbReference type="PROSITE" id="PS51192">
    <property type="entry name" value="HELICASE_ATP_BIND_1"/>
    <property type="match status" value="1"/>
</dbReference>
<reference evidence="14 15" key="1">
    <citation type="submission" date="2023-11" db="EMBL/GenBank/DDBJ databases">
        <title>Halocaridina rubra genome assembly.</title>
        <authorList>
            <person name="Smith C."/>
        </authorList>
    </citation>
    <scope>NUCLEOTIDE SEQUENCE [LARGE SCALE GENOMIC DNA]</scope>
    <source>
        <strain evidence="14">EP-1</strain>
        <tissue evidence="14">Whole</tissue>
    </source>
</reference>
<dbReference type="Gene3D" id="3.40.50.300">
    <property type="entry name" value="P-loop containing nucleotide triphosphate hydrolases"/>
    <property type="match status" value="1"/>
</dbReference>
<evidence type="ECO:0000313" key="15">
    <source>
        <dbReference type="Proteomes" id="UP001381693"/>
    </source>
</evidence>
<feature type="region of interest" description="Disordered" evidence="10">
    <location>
        <begin position="312"/>
        <end position="341"/>
    </location>
</feature>
<dbReference type="InterPro" id="IPR023780">
    <property type="entry name" value="Chromo_domain"/>
</dbReference>
<dbReference type="GO" id="GO:0016887">
    <property type="term" value="F:ATP hydrolysis activity"/>
    <property type="evidence" value="ECO:0007669"/>
    <property type="project" value="UniProtKB-ARBA"/>
</dbReference>
<evidence type="ECO:0000256" key="2">
    <source>
        <dbReference type="ARBA" id="ARBA00022737"/>
    </source>
</evidence>
<evidence type="ECO:0000256" key="5">
    <source>
        <dbReference type="ARBA" id="ARBA00022840"/>
    </source>
</evidence>
<feature type="compositionally biased region" description="Basic residues" evidence="10">
    <location>
        <begin position="1139"/>
        <end position="1157"/>
    </location>
</feature>
<dbReference type="SUPFAM" id="SSF52540">
    <property type="entry name" value="P-loop containing nucleoside triphosphate hydrolases"/>
    <property type="match status" value="2"/>
</dbReference>
<dbReference type="FunFam" id="2.40.50.40:FF:000001">
    <property type="entry name" value="chromodomain-helicase-DNA-binding protein 8 isoform X4"/>
    <property type="match status" value="1"/>
</dbReference>
<feature type="domain" description="Helicase ATP-binding" evidence="12">
    <location>
        <begin position="508"/>
        <end position="682"/>
    </location>
</feature>
<dbReference type="Pfam" id="PF00385">
    <property type="entry name" value="Chromo"/>
    <property type="match status" value="1"/>
</dbReference>
<feature type="compositionally biased region" description="Basic residues" evidence="10">
    <location>
        <begin position="166"/>
        <end position="183"/>
    </location>
</feature>
<dbReference type="CDD" id="cd18663">
    <property type="entry name" value="CD2_tandem_CHD5-9_like"/>
    <property type="match status" value="1"/>
</dbReference>
<keyword evidence="2" id="KW-0677">Repeat</keyword>
<feature type="region of interest" description="Disordered" evidence="10">
    <location>
        <begin position="464"/>
        <end position="485"/>
    </location>
</feature>
<keyword evidence="9" id="KW-0539">Nucleus</keyword>
<dbReference type="FunFam" id="3.40.50.10810:FF:000003">
    <property type="entry name" value="chromodomain-helicase-DNA-binding protein 8 isoform X4"/>
    <property type="match status" value="1"/>
</dbReference>
<dbReference type="CDD" id="cd18668">
    <property type="entry name" value="CD1_tandem_CHD5-9_like"/>
    <property type="match status" value="1"/>
</dbReference>
<dbReference type="SMART" id="SM00298">
    <property type="entry name" value="CHROMO"/>
    <property type="match status" value="2"/>
</dbReference>
<comment type="caution">
    <text evidence="14">The sequence shown here is derived from an EMBL/GenBank/DDBJ whole genome shotgun (WGS) entry which is preliminary data.</text>
</comment>
<keyword evidence="3" id="KW-0547">Nucleotide-binding</keyword>
<keyword evidence="7" id="KW-0238">DNA-binding</keyword>
<keyword evidence="6" id="KW-0805">Transcription regulation</keyword>
<dbReference type="CDD" id="cd18793">
    <property type="entry name" value="SF2_C_SNF"/>
    <property type="match status" value="1"/>
</dbReference>
<feature type="compositionally biased region" description="Basic and acidic residues" evidence="10">
    <location>
        <begin position="314"/>
        <end position="341"/>
    </location>
</feature>
<feature type="domain" description="Chromo" evidence="11">
    <location>
        <begin position="407"/>
        <end position="473"/>
    </location>
</feature>
<evidence type="ECO:0000259" key="12">
    <source>
        <dbReference type="PROSITE" id="PS51192"/>
    </source>
</evidence>
<dbReference type="SMART" id="SM00490">
    <property type="entry name" value="HELICc"/>
    <property type="match status" value="1"/>
</dbReference>
<feature type="region of interest" description="Disordered" evidence="10">
    <location>
        <begin position="13"/>
        <end position="270"/>
    </location>
</feature>
<dbReference type="InterPro" id="IPR000953">
    <property type="entry name" value="Chromo/chromo_shadow_dom"/>
</dbReference>
<evidence type="ECO:0000256" key="1">
    <source>
        <dbReference type="ARBA" id="ARBA00004123"/>
    </source>
</evidence>
<dbReference type="InterPro" id="IPR000330">
    <property type="entry name" value="SNF2_N"/>
</dbReference>
<dbReference type="GO" id="GO:0003677">
    <property type="term" value="F:DNA binding"/>
    <property type="evidence" value="ECO:0007669"/>
    <property type="project" value="UniProtKB-KW"/>
</dbReference>
<dbReference type="GO" id="GO:0005634">
    <property type="term" value="C:nucleus"/>
    <property type="evidence" value="ECO:0007669"/>
    <property type="project" value="UniProtKB-SubCell"/>
</dbReference>
<dbReference type="Gene3D" id="3.40.50.10810">
    <property type="entry name" value="Tandem AAA-ATPase domain"/>
    <property type="match status" value="1"/>
</dbReference>
<dbReference type="PANTHER" id="PTHR46850:SF1">
    <property type="entry name" value="CHROMODOMAIN-HELICASE-DNA-BINDING PROTEIN 9"/>
    <property type="match status" value="1"/>
</dbReference>
<dbReference type="GO" id="GO:0140658">
    <property type="term" value="F:ATP-dependent chromatin remodeler activity"/>
    <property type="evidence" value="ECO:0007669"/>
    <property type="project" value="UniProtKB-ARBA"/>
</dbReference>
<keyword evidence="5" id="KW-0067">ATP-binding</keyword>
<feature type="compositionally biased region" description="Polar residues" evidence="10">
    <location>
        <begin position="1441"/>
        <end position="1451"/>
    </location>
</feature>
<feature type="region of interest" description="Disordered" evidence="10">
    <location>
        <begin position="1109"/>
        <end position="1162"/>
    </location>
</feature>
<feature type="region of interest" description="Disordered" evidence="10">
    <location>
        <begin position="1423"/>
        <end position="1511"/>
    </location>
</feature>
<evidence type="ECO:0000259" key="11">
    <source>
        <dbReference type="PROSITE" id="PS50013"/>
    </source>
</evidence>
<proteinExistence type="predicted"/>
<dbReference type="PROSITE" id="PS51194">
    <property type="entry name" value="HELICASE_CTER"/>
    <property type="match status" value="1"/>
</dbReference>
<feature type="compositionally biased region" description="Acidic residues" evidence="10">
    <location>
        <begin position="1423"/>
        <end position="1440"/>
    </location>
</feature>
<evidence type="ECO:0000256" key="7">
    <source>
        <dbReference type="ARBA" id="ARBA00023125"/>
    </source>
</evidence>
<dbReference type="PANTHER" id="PTHR46850">
    <property type="entry name" value="CHROMODOMAIN-HELICASE-DNA-BINDING PROTEIN 9"/>
    <property type="match status" value="1"/>
</dbReference>
<feature type="non-terminal residue" evidence="14">
    <location>
        <position position="1511"/>
    </location>
</feature>
<dbReference type="GO" id="GO:0003678">
    <property type="term" value="F:DNA helicase activity"/>
    <property type="evidence" value="ECO:0007669"/>
    <property type="project" value="UniProtKB-EC"/>
</dbReference>
<evidence type="ECO:0000256" key="4">
    <source>
        <dbReference type="ARBA" id="ARBA00022801"/>
    </source>
</evidence>
<evidence type="ECO:0000256" key="6">
    <source>
        <dbReference type="ARBA" id="ARBA00023015"/>
    </source>
</evidence>
<evidence type="ECO:0000256" key="10">
    <source>
        <dbReference type="SAM" id="MobiDB-lite"/>
    </source>
</evidence>
<dbReference type="InterPro" id="IPR001650">
    <property type="entry name" value="Helicase_C-like"/>
</dbReference>
<feature type="compositionally biased region" description="Basic residues" evidence="10">
    <location>
        <begin position="28"/>
        <end position="39"/>
    </location>
</feature>
<feature type="compositionally biased region" description="Basic residues" evidence="10">
    <location>
        <begin position="95"/>
        <end position="104"/>
    </location>
</feature>
<feature type="compositionally biased region" description="Basic and acidic residues" evidence="10">
    <location>
        <begin position="1457"/>
        <end position="1475"/>
    </location>
</feature>
<feature type="compositionally biased region" description="Basic residues" evidence="10">
    <location>
        <begin position="222"/>
        <end position="231"/>
    </location>
</feature>